<protein>
    <submittedName>
        <fullName evidence="2">Uncharacterized protein</fullName>
    </submittedName>
</protein>
<evidence type="ECO:0000256" key="1">
    <source>
        <dbReference type="SAM" id="SignalP"/>
    </source>
</evidence>
<organism evidence="2 3">
    <name type="scientific">Daphnia magna</name>
    <dbReference type="NCBI Taxonomy" id="35525"/>
    <lineage>
        <taxon>Eukaryota</taxon>
        <taxon>Metazoa</taxon>
        <taxon>Ecdysozoa</taxon>
        <taxon>Arthropoda</taxon>
        <taxon>Crustacea</taxon>
        <taxon>Branchiopoda</taxon>
        <taxon>Diplostraca</taxon>
        <taxon>Cladocera</taxon>
        <taxon>Anomopoda</taxon>
        <taxon>Daphniidae</taxon>
        <taxon>Daphnia</taxon>
    </lineage>
</organism>
<dbReference type="AlphaFoldDB" id="A0A164ZR75"/>
<keyword evidence="1" id="KW-0732">Signal</keyword>
<feature type="chain" id="PRO_5007854995" evidence="1">
    <location>
        <begin position="21"/>
        <end position="78"/>
    </location>
</feature>
<dbReference type="EMBL" id="LRGB01000687">
    <property type="protein sequence ID" value="KZS16650.1"/>
    <property type="molecule type" value="Genomic_DNA"/>
</dbReference>
<feature type="signal peptide" evidence="1">
    <location>
        <begin position="1"/>
        <end position="20"/>
    </location>
</feature>
<sequence length="78" mass="8898">MKATVLFCLIVGVFFALVTSSVRSAPQKSERQVLEETSTQTTEINNKRKFFDRIAIADSRLCLSGYYRDFLGKCRKTL</sequence>
<evidence type="ECO:0000313" key="3">
    <source>
        <dbReference type="Proteomes" id="UP000076858"/>
    </source>
</evidence>
<reference evidence="2 3" key="1">
    <citation type="submission" date="2016-03" db="EMBL/GenBank/DDBJ databases">
        <title>EvidentialGene: Evidence-directed Construction of Genes on Genomes.</title>
        <authorList>
            <person name="Gilbert D.G."/>
            <person name="Choi J.-H."/>
            <person name="Mockaitis K."/>
            <person name="Colbourne J."/>
            <person name="Pfrender M."/>
        </authorList>
    </citation>
    <scope>NUCLEOTIDE SEQUENCE [LARGE SCALE GENOMIC DNA]</scope>
    <source>
        <strain evidence="2 3">Xinb3</strain>
        <tissue evidence="2">Complete organism</tissue>
    </source>
</reference>
<comment type="caution">
    <text evidence="2">The sequence shown here is derived from an EMBL/GenBank/DDBJ whole genome shotgun (WGS) entry which is preliminary data.</text>
</comment>
<evidence type="ECO:0000313" key="2">
    <source>
        <dbReference type="EMBL" id="KZS16650.1"/>
    </source>
</evidence>
<proteinExistence type="predicted"/>
<accession>A0A164ZR75</accession>
<name>A0A164ZR75_9CRUS</name>
<gene>
    <name evidence="2" type="ORF">APZ42_017220</name>
</gene>
<dbReference type="Proteomes" id="UP000076858">
    <property type="component" value="Unassembled WGS sequence"/>
</dbReference>
<keyword evidence="3" id="KW-1185">Reference proteome</keyword>